<evidence type="ECO:0000256" key="2">
    <source>
        <dbReference type="ARBA" id="ARBA00022908"/>
    </source>
</evidence>
<keyword evidence="7" id="KW-1185">Reference proteome</keyword>
<dbReference type="PROSITE" id="PS51898">
    <property type="entry name" value="TYR_RECOMBINASE"/>
    <property type="match status" value="1"/>
</dbReference>
<dbReference type="GO" id="GO:0006310">
    <property type="term" value="P:DNA recombination"/>
    <property type="evidence" value="ECO:0007669"/>
    <property type="project" value="UniProtKB-KW"/>
</dbReference>
<evidence type="ECO:0000313" key="7">
    <source>
        <dbReference type="Proteomes" id="UP000184211"/>
    </source>
</evidence>
<dbReference type="PANTHER" id="PTHR30629:SF2">
    <property type="entry name" value="PROPHAGE INTEGRASE INTS-RELATED"/>
    <property type="match status" value="1"/>
</dbReference>
<evidence type="ECO:0000256" key="4">
    <source>
        <dbReference type="ARBA" id="ARBA00023172"/>
    </source>
</evidence>
<dbReference type="InterPro" id="IPR050808">
    <property type="entry name" value="Phage_Integrase"/>
</dbReference>
<feature type="domain" description="Tyr recombinase" evidence="5">
    <location>
        <begin position="197"/>
        <end position="365"/>
    </location>
</feature>
<dbReference type="GO" id="GO:0015074">
    <property type="term" value="P:DNA integration"/>
    <property type="evidence" value="ECO:0007669"/>
    <property type="project" value="UniProtKB-KW"/>
</dbReference>
<dbReference type="Pfam" id="PF13356">
    <property type="entry name" value="Arm-DNA-bind_3"/>
    <property type="match status" value="1"/>
</dbReference>
<sequence>MTTKLTQVVVGKLAEQHDAGTQIYDKDAKGLRLVVGKRSISYKHVGRINDGTNRYVTVMIGRTDEVSLKSARERSAELRLALRRGEDPRVKKVSVPTLEQAMERYLNGRKDLTPNTVDSYRRKMNGPLRSLLKLPADRIDREVVRSLHERLTKKSGPYAANGAMRVLKLLLNDVARTHDLGPNPVSRGVRMNKEKARDWAVGPKEMAELWRRLDEMDHPLRRACWLLMLTTGLRSTNARSVKWEHLEDDGVLFVPRAKSGRSFHLPLPRLVLQELSRVKDLTRPLESPFMFPSSTSKSGHIEQMSRIRSWPYAPHQMRHTYRTHAMEAGVDFQSVTMLMDHANTHVSFNYVTRAHLTGHLRECQERICDRLLSYRGT</sequence>
<keyword evidence="4" id="KW-0233">DNA recombination</keyword>
<comment type="similarity">
    <text evidence="1">Belongs to the 'phage' integrase family.</text>
</comment>
<dbReference type="Proteomes" id="UP000184211">
    <property type="component" value="Unassembled WGS sequence"/>
</dbReference>
<dbReference type="Gene3D" id="3.30.160.390">
    <property type="entry name" value="Integrase, DNA-binding domain"/>
    <property type="match status" value="1"/>
</dbReference>
<dbReference type="InterPro" id="IPR002104">
    <property type="entry name" value="Integrase_catalytic"/>
</dbReference>
<organism evidence="6 7">
    <name type="scientific">Cognatishimia maritima</name>
    <dbReference type="NCBI Taxonomy" id="870908"/>
    <lineage>
        <taxon>Bacteria</taxon>
        <taxon>Pseudomonadati</taxon>
        <taxon>Pseudomonadota</taxon>
        <taxon>Alphaproteobacteria</taxon>
        <taxon>Rhodobacterales</taxon>
        <taxon>Paracoccaceae</taxon>
        <taxon>Cognatishimia</taxon>
    </lineage>
</organism>
<dbReference type="STRING" id="870908.SAMN04488044_3075"/>
<name>A0A1M5V9S7_9RHOB</name>
<proteinExistence type="inferred from homology"/>
<dbReference type="OrthoDB" id="6388170at2"/>
<dbReference type="GO" id="GO:0003677">
    <property type="term" value="F:DNA binding"/>
    <property type="evidence" value="ECO:0007669"/>
    <property type="project" value="UniProtKB-KW"/>
</dbReference>
<evidence type="ECO:0000259" key="5">
    <source>
        <dbReference type="PROSITE" id="PS51898"/>
    </source>
</evidence>
<dbReference type="InterPro" id="IPR025166">
    <property type="entry name" value="Integrase_DNA_bind_dom"/>
</dbReference>
<dbReference type="Gene3D" id="1.10.150.130">
    <property type="match status" value="1"/>
</dbReference>
<dbReference type="InterPro" id="IPR011010">
    <property type="entry name" value="DNA_brk_join_enz"/>
</dbReference>
<evidence type="ECO:0000256" key="3">
    <source>
        <dbReference type="ARBA" id="ARBA00023125"/>
    </source>
</evidence>
<gene>
    <name evidence="6" type="ORF">SAMN04488044_3075</name>
</gene>
<dbReference type="InterPro" id="IPR038488">
    <property type="entry name" value="Integrase_DNA-bd_sf"/>
</dbReference>
<accession>A0A1M5V9S7</accession>
<keyword evidence="2" id="KW-0229">DNA integration</keyword>
<dbReference type="EMBL" id="FQWM01000008">
    <property type="protein sequence ID" value="SHH71663.1"/>
    <property type="molecule type" value="Genomic_DNA"/>
</dbReference>
<dbReference type="RefSeq" id="WP_072793915.1">
    <property type="nucleotide sequence ID" value="NZ_FQWM01000008.1"/>
</dbReference>
<evidence type="ECO:0000256" key="1">
    <source>
        <dbReference type="ARBA" id="ARBA00008857"/>
    </source>
</evidence>
<dbReference type="Gene3D" id="1.10.443.10">
    <property type="entry name" value="Intergrase catalytic core"/>
    <property type="match status" value="1"/>
</dbReference>
<protein>
    <submittedName>
        <fullName evidence="6">Site-specific recombinase XerC</fullName>
    </submittedName>
</protein>
<dbReference type="Pfam" id="PF00589">
    <property type="entry name" value="Phage_integrase"/>
    <property type="match status" value="1"/>
</dbReference>
<dbReference type="InterPro" id="IPR013762">
    <property type="entry name" value="Integrase-like_cat_sf"/>
</dbReference>
<dbReference type="PANTHER" id="PTHR30629">
    <property type="entry name" value="PROPHAGE INTEGRASE"/>
    <property type="match status" value="1"/>
</dbReference>
<dbReference type="SUPFAM" id="SSF56349">
    <property type="entry name" value="DNA breaking-rejoining enzymes"/>
    <property type="match status" value="1"/>
</dbReference>
<dbReference type="InterPro" id="IPR010998">
    <property type="entry name" value="Integrase_recombinase_N"/>
</dbReference>
<dbReference type="AlphaFoldDB" id="A0A1M5V9S7"/>
<keyword evidence="3" id="KW-0238">DNA-binding</keyword>
<reference evidence="7" key="1">
    <citation type="submission" date="2016-11" db="EMBL/GenBank/DDBJ databases">
        <authorList>
            <person name="Varghese N."/>
            <person name="Submissions S."/>
        </authorList>
    </citation>
    <scope>NUCLEOTIDE SEQUENCE [LARGE SCALE GENOMIC DNA]</scope>
    <source>
        <strain evidence="7">DSM 28223</strain>
    </source>
</reference>
<evidence type="ECO:0000313" key="6">
    <source>
        <dbReference type="EMBL" id="SHH71663.1"/>
    </source>
</evidence>